<evidence type="ECO:0000256" key="1">
    <source>
        <dbReference type="ARBA" id="ARBA00022741"/>
    </source>
</evidence>
<evidence type="ECO:0000256" key="3">
    <source>
        <dbReference type="ARBA" id="ARBA00023134"/>
    </source>
</evidence>
<evidence type="ECO:0000256" key="2">
    <source>
        <dbReference type="ARBA" id="ARBA00022801"/>
    </source>
</evidence>
<dbReference type="Pfam" id="PF02263">
    <property type="entry name" value="GBP"/>
    <property type="match status" value="1"/>
</dbReference>
<protein>
    <recommendedName>
        <fullName evidence="7">GB1/RHD3-type G domain-containing protein</fullName>
    </recommendedName>
</protein>
<dbReference type="SUPFAM" id="SSF52540">
    <property type="entry name" value="P-loop containing nucleoside triphosphate hydrolases"/>
    <property type="match status" value="1"/>
</dbReference>
<comment type="similarity">
    <text evidence="4">Belongs to the TRAFAC class dynamin-like GTPase superfamily. GB1/RHD3 GTPase family.</text>
</comment>
<organism evidence="8 9">
    <name type="scientific">Digitaria exilis</name>
    <dbReference type="NCBI Taxonomy" id="1010633"/>
    <lineage>
        <taxon>Eukaryota</taxon>
        <taxon>Viridiplantae</taxon>
        <taxon>Streptophyta</taxon>
        <taxon>Embryophyta</taxon>
        <taxon>Tracheophyta</taxon>
        <taxon>Spermatophyta</taxon>
        <taxon>Magnoliopsida</taxon>
        <taxon>Liliopsida</taxon>
        <taxon>Poales</taxon>
        <taxon>Poaceae</taxon>
        <taxon>PACMAD clade</taxon>
        <taxon>Panicoideae</taxon>
        <taxon>Panicodae</taxon>
        <taxon>Paniceae</taxon>
        <taxon>Anthephorinae</taxon>
        <taxon>Digitaria</taxon>
    </lineage>
</organism>
<dbReference type="GO" id="GO:0005525">
    <property type="term" value="F:GTP binding"/>
    <property type="evidence" value="ECO:0007669"/>
    <property type="project" value="UniProtKB-KW"/>
</dbReference>
<feature type="coiled-coil region" evidence="5">
    <location>
        <begin position="577"/>
        <end position="900"/>
    </location>
</feature>
<dbReference type="InterPro" id="IPR030386">
    <property type="entry name" value="G_GB1_RHD3_dom"/>
</dbReference>
<dbReference type="InterPro" id="IPR003191">
    <property type="entry name" value="Guanylate-bd/ATL_C"/>
</dbReference>
<feature type="region of interest" description="Disordered" evidence="6">
    <location>
        <begin position="1"/>
        <end position="49"/>
    </location>
</feature>
<proteinExistence type="inferred from homology"/>
<feature type="compositionally biased region" description="Basic and acidic residues" evidence="6">
    <location>
        <begin position="1012"/>
        <end position="1021"/>
    </location>
</feature>
<keyword evidence="9" id="KW-1185">Reference proteome</keyword>
<feature type="region of interest" description="Disordered" evidence="6">
    <location>
        <begin position="1012"/>
        <end position="1034"/>
    </location>
</feature>
<gene>
    <name evidence="8" type="ORF">HU200_060474</name>
</gene>
<dbReference type="GO" id="GO:0003924">
    <property type="term" value="F:GTPase activity"/>
    <property type="evidence" value="ECO:0007669"/>
    <property type="project" value="InterPro"/>
</dbReference>
<evidence type="ECO:0000256" key="4">
    <source>
        <dbReference type="PROSITE-ProRule" id="PRU01052"/>
    </source>
</evidence>
<name>A0A835AC63_9POAL</name>
<dbReference type="PANTHER" id="PTHR10751">
    <property type="entry name" value="GUANYLATE BINDING PROTEIN"/>
    <property type="match status" value="1"/>
</dbReference>
<dbReference type="InterPro" id="IPR015894">
    <property type="entry name" value="Guanylate-bd_N"/>
</dbReference>
<keyword evidence="1" id="KW-0547">Nucleotide-binding</keyword>
<dbReference type="FunFam" id="3.40.50.300:FF:000723">
    <property type="entry name" value="Guanylate-binding family protein"/>
    <property type="match status" value="1"/>
</dbReference>
<dbReference type="CDD" id="cd01851">
    <property type="entry name" value="GBP"/>
    <property type="match status" value="1"/>
</dbReference>
<evidence type="ECO:0000256" key="5">
    <source>
        <dbReference type="SAM" id="Coils"/>
    </source>
</evidence>
<dbReference type="PROSITE" id="PS51715">
    <property type="entry name" value="G_GB1_RHD3"/>
    <property type="match status" value="1"/>
</dbReference>
<evidence type="ECO:0000256" key="6">
    <source>
        <dbReference type="SAM" id="MobiDB-lite"/>
    </source>
</evidence>
<comment type="caution">
    <text evidence="8">The sequence shown here is derived from an EMBL/GenBank/DDBJ whole genome shotgun (WGS) entry which is preliminary data.</text>
</comment>
<evidence type="ECO:0000313" key="9">
    <source>
        <dbReference type="Proteomes" id="UP000636709"/>
    </source>
</evidence>
<dbReference type="InterPro" id="IPR036543">
    <property type="entry name" value="Guanylate-bd_C_sf"/>
</dbReference>
<dbReference type="Gene3D" id="1.20.1000.10">
    <property type="entry name" value="Guanylate-binding protein, C-terminal domain"/>
    <property type="match status" value="1"/>
</dbReference>
<dbReference type="OrthoDB" id="2135133at2759"/>
<dbReference type="FunFam" id="1.20.1000.10:FF:000003">
    <property type="entry name" value="Guanylate-binding family protein"/>
    <property type="match status" value="1"/>
</dbReference>
<dbReference type="Proteomes" id="UP000636709">
    <property type="component" value="Unassembled WGS sequence"/>
</dbReference>
<evidence type="ECO:0000259" key="7">
    <source>
        <dbReference type="PROSITE" id="PS51715"/>
    </source>
</evidence>
<reference evidence="8" key="1">
    <citation type="submission" date="2020-07" db="EMBL/GenBank/DDBJ databases">
        <title>Genome sequence and genetic diversity analysis of an under-domesticated orphan crop, white fonio (Digitaria exilis).</title>
        <authorList>
            <person name="Bennetzen J.L."/>
            <person name="Chen S."/>
            <person name="Ma X."/>
            <person name="Wang X."/>
            <person name="Yssel A.E.J."/>
            <person name="Chaluvadi S.R."/>
            <person name="Johnson M."/>
            <person name="Gangashetty P."/>
            <person name="Hamidou F."/>
            <person name="Sanogo M.D."/>
            <person name="Zwaenepoel A."/>
            <person name="Wallace J."/>
            <person name="Van De Peer Y."/>
            <person name="Van Deynze A."/>
        </authorList>
    </citation>
    <scope>NUCLEOTIDE SEQUENCE</scope>
    <source>
        <tissue evidence="8">Leaves</tissue>
    </source>
</reference>
<dbReference type="InterPro" id="IPR027417">
    <property type="entry name" value="P-loop_NTPase"/>
</dbReference>
<accession>A0A835AC63</accession>
<dbReference type="Gene3D" id="3.40.50.300">
    <property type="entry name" value="P-loop containing nucleotide triphosphate hydrolases"/>
    <property type="match status" value="1"/>
</dbReference>
<evidence type="ECO:0000313" key="8">
    <source>
        <dbReference type="EMBL" id="KAF8656911.1"/>
    </source>
</evidence>
<feature type="compositionally biased region" description="Low complexity" evidence="6">
    <location>
        <begin position="20"/>
        <end position="44"/>
    </location>
</feature>
<keyword evidence="3" id="KW-0342">GTP-binding</keyword>
<keyword evidence="2" id="KW-0378">Hydrolase</keyword>
<feature type="domain" description="GB1/RHD3-type G" evidence="7">
    <location>
        <begin position="79"/>
        <end position="321"/>
    </location>
</feature>
<dbReference type="EMBL" id="JACEFO010002526">
    <property type="protein sequence ID" value="KAF8656911.1"/>
    <property type="molecule type" value="Genomic_DNA"/>
</dbReference>
<keyword evidence="5" id="KW-0175">Coiled coil</keyword>
<sequence>MMHMLGLRGSASKDRGRGGDASPSSSSAAAAAAGSSRSPFAAEAGGEGGGGRPLRLVYCDERGRFRMDPEAVAALQLVKGPVGVVSVCGRARQGKSFILNQLLGRSSGFQVASTHRPCTKGLWMWSAPIKRTALDGTEYSLLLLDSEGIDAYDQTGTYSIQIFSLAVLLSSMFIYNQMGGIDEAALDRLSLVTEMTKHIRVRANGGRSTASELGQFSPIFIWLLRDFYLDLVENDRKITPRDYLEIALRPLEGRGKDISSKNEIRESIRSLFPDRECFTLVRPLNNENQLQRLDQIPLEKLRPEFQAGLDELTRFIFERTRPKQVAGTIMTGPVLAGVTQSFLDALNNGAVPTISSSWQSVEEAECRRAYDSAAEIYMSSFGRSRLAEEDALRDAHEAALRRALDAYNTAAVGTGTSRAHYERVLNNFCRKAFQDYKRNAFLEADKQCSNAIQDMEKKIRVACAAPGVKVSAVLQVLETSLVEYEASCTGPAKWRMLAAFLNQCLEGPILGLCLKLINEAESEKTSFALRCRSNEDQLELLKKQLETNEAHKSEYLKRYETAISEKQRTSADLSGHLANLRTKCSTLEERCVSISKELDHVRHECTDWRAKYEQSSSQLKAEQDRYVAQLASLESRYSSAEGKLGAAREQATSAQEEAAEWKKKYESAALQAKTALERLASVQEQINKIAQERESAIRVEFATHLEEKEEEIRKLVAKIRQAESEESVLTERLQIAESKAQGHNKETAVLKDEIKELTSKLEFLRDRSVSYEKQARMLEQEKKHLEEKFVSECKKYDEAEQRYKSAERDAKKATELADVARTEAIASQKEKDEAQRLSMEKVAVIEKIQRQVDRLEQEKVNLLGELQRMRNSESDAWSKVTLLESRVAEREKEMDDLLNRSNEQRSSTVHVLESLLATERAAGAEANKRAEALSLQLQSTQSKLDILHQELTSIRLVETALDSKLRTTTRGKRLRDNEVGVDSVQDMDIDLPERSRKRTKSNISPLKAVHTEDGGSVHIGDDSNTVSTDMKDGNPDGYKKFTIAKLKEELTKYGFGAQLLELKNPNKKDILALYKKHVLCE</sequence>
<dbReference type="Pfam" id="PF02841">
    <property type="entry name" value="GBP_C"/>
    <property type="match status" value="1"/>
</dbReference>
<dbReference type="SUPFAM" id="SSF48340">
    <property type="entry name" value="Interferon-induced guanylate-binding protein 1 (GBP1), C-terminal domain"/>
    <property type="match status" value="1"/>
</dbReference>
<dbReference type="AlphaFoldDB" id="A0A835AC63"/>